<feature type="compositionally biased region" description="Polar residues" evidence="1">
    <location>
        <begin position="1"/>
        <end position="17"/>
    </location>
</feature>
<reference evidence="2" key="1">
    <citation type="submission" date="2019-08" db="EMBL/GenBank/DDBJ databases">
        <title>The genome of the North American firefly Photinus pyralis.</title>
        <authorList>
            <consortium name="Photinus pyralis genome working group"/>
            <person name="Fallon T.R."/>
            <person name="Sander Lower S.E."/>
            <person name="Weng J.-K."/>
        </authorList>
    </citation>
    <scope>NUCLEOTIDE SEQUENCE</scope>
    <source>
        <strain evidence="2">TRF0915ILg1</strain>
        <tissue evidence="2">Whole body</tissue>
    </source>
</reference>
<proteinExistence type="predicted"/>
<sequence length="296" mass="33004">MSSNRASVLVDSETQTDYMEMSETDLSPSSYSLASTIQNTLNRPSQPQRVILQEIQHSPDGENFNGNSIQIHYMAQHSQPPIQVFTRLDSRSSSPGLVDQSDTVNSNTQTIRDSDDENLETIGRKLSIIRANTDNIFSDTRTSDNGNISDDIDGVLRKKRCSDREALDSAEDAPNDSLTDEEGDVGQYDDSLRRRSLARRPIYPGRRSNRFKYSISQYQKEPNASDEGNTSEYSNPPSSKSSTLESKPDRTRTLSGLSSKRSNNDRSDGSSDSESEENMTIATQVCYDMNKIESVV</sequence>
<feature type="compositionally biased region" description="Low complexity" evidence="1">
    <location>
        <begin position="230"/>
        <end position="245"/>
    </location>
</feature>
<organism evidence="2 3">
    <name type="scientific">Ignelater luminosus</name>
    <name type="common">Cucubano</name>
    <name type="synonym">Pyrophorus luminosus</name>
    <dbReference type="NCBI Taxonomy" id="2038154"/>
    <lineage>
        <taxon>Eukaryota</taxon>
        <taxon>Metazoa</taxon>
        <taxon>Ecdysozoa</taxon>
        <taxon>Arthropoda</taxon>
        <taxon>Hexapoda</taxon>
        <taxon>Insecta</taxon>
        <taxon>Pterygota</taxon>
        <taxon>Neoptera</taxon>
        <taxon>Endopterygota</taxon>
        <taxon>Coleoptera</taxon>
        <taxon>Polyphaga</taxon>
        <taxon>Elateriformia</taxon>
        <taxon>Elateroidea</taxon>
        <taxon>Elateridae</taxon>
        <taxon>Agrypninae</taxon>
        <taxon>Pyrophorini</taxon>
        <taxon>Ignelater</taxon>
    </lineage>
</organism>
<name>A0A8K0G615_IGNLU</name>
<evidence type="ECO:0000256" key="1">
    <source>
        <dbReference type="SAM" id="MobiDB-lite"/>
    </source>
</evidence>
<accession>A0A8K0G615</accession>
<feature type="compositionally biased region" description="Polar residues" evidence="1">
    <location>
        <begin position="214"/>
        <end position="228"/>
    </location>
</feature>
<gene>
    <name evidence="2" type="ORF">ILUMI_18967</name>
</gene>
<dbReference type="AlphaFoldDB" id="A0A8K0G615"/>
<evidence type="ECO:0000313" key="3">
    <source>
        <dbReference type="Proteomes" id="UP000801492"/>
    </source>
</evidence>
<dbReference type="EMBL" id="VTPC01084628">
    <property type="protein sequence ID" value="KAF2887206.1"/>
    <property type="molecule type" value="Genomic_DNA"/>
</dbReference>
<dbReference type="OrthoDB" id="339325at2759"/>
<keyword evidence="3" id="KW-1185">Reference proteome</keyword>
<evidence type="ECO:0000313" key="2">
    <source>
        <dbReference type="EMBL" id="KAF2887206.1"/>
    </source>
</evidence>
<protein>
    <submittedName>
        <fullName evidence="2">Uncharacterized protein</fullName>
    </submittedName>
</protein>
<feature type="compositionally biased region" description="Polar residues" evidence="1">
    <location>
        <begin position="91"/>
        <end position="111"/>
    </location>
</feature>
<feature type="region of interest" description="Disordered" evidence="1">
    <location>
        <begin position="89"/>
        <end position="118"/>
    </location>
</feature>
<comment type="caution">
    <text evidence="2">The sequence shown here is derived from an EMBL/GenBank/DDBJ whole genome shotgun (WGS) entry which is preliminary data.</text>
</comment>
<feature type="compositionally biased region" description="Acidic residues" evidence="1">
    <location>
        <begin position="168"/>
        <end position="184"/>
    </location>
</feature>
<dbReference type="Proteomes" id="UP000801492">
    <property type="component" value="Unassembled WGS sequence"/>
</dbReference>
<feature type="region of interest" description="Disordered" evidence="1">
    <location>
        <begin position="165"/>
        <end position="282"/>
    </location>
</feature>
<feature type="region of interest" description="Disordered" evidence="1">
    <location>
        <begin position="1"/>
        <end position="29"/>
    </location>
</feature>